<proteinExistence type="inferred from homology"/>
<dbReference type="PANTHER" id="PTHR28546:SF1">
    <property type="entry name" value="NEURON-SPECIFIC VESICULAR PROTEIN CALCYON"/>
    <property type="match status" value="1"/>
</dbReference>
<dbReference type="AlphaFoldDB" id="A0AAZ3NT90"/>
<evidence type="ECO:0000313" key="10">
    <source>
        <dbReference type="Proteomes" id="UP000694402"/>
    </source>
</evidence>
<evidence type="ECO:0000256" key="7">
    <source>
        <dbReference type="ARBA" id="ARBA00023329"/>
    </source>
</evidence>
<accession>A0AAZ3NT90</accession>
<keyword evidence="6 8" id="KW-0472">Membrane</keyword>
<feature type="transmembrane region" description="Helical" evidence="8">
    <location>
        <begin position="169"/>
        <end position="186"/>
    </location>
</feature>
<evidence type="ECO:0000256" key="3">
    <source>
        <dbReference type="ARBA" id="ARBA00007767"/>
    </source>
</evidence>
<dbReference type="Ensembl" id="ENSOTST00005178796.1">
    <property type="protein sequence ID" value="ENSOTSP00005106988.1"/>
    <property type="gene ID" value="ENSOTSG00005053510.1"/>
</dbReference>
<evidence type="ECO:0000256" key="6">
    <source>
        <dbReference type="ARBA" id="ARBA00023136"/>
    </source>
</evidence>
<dbReference type="GO" id="GO:0032051">
    <property type="term" value="F:clathrin light chain binding"/>
    <property type="evidence" value="ECO:0007669"/>
    <property type="project" value="InterPro"/>
</dbReference>
<dbReference type="Pfam" id="PF06387">
    <property type="entry name" value="Calcyon"/>
    <property type="match status" value="1"/>
</dbReference>
<evidence type="ECO:0000313" key="9">
    <source>
        <dbReference type="Ensembl" id="ENSOTSP00005106988.1"/>
    </source>
</evidence>
<comment type="similarity">
    <text evidence="3">Belongs to the NSG family.</text>
</comment>
<dbReference type="InterPro" id="IPR009431">
    <property type="entry name" value="NSG"/>
</dbReference>
<reference evidence="9" key="3">
    <citation type="submission" date="2025-09" db="UniProtKB">
        <authorList>
            <consortium name="Ensembl"/>
        </authorList>
    </citation>
    <scope>IDENTIFICATION</scope>
</reference>
<keyword evidence="7" id="KW-0968">Cytoplasmic vesicle</keyword>
<sequence>MDIMTMTSGLTQTSHMEQDEDSRAYRGSHLNKALAIIIIIIITTTIVLTSSSTSATQGNREQLSGIKSSCITKLVRQADMVKLGSNLADKLDKEQSMDDGFDNIPLITPLEVNQLQQPYLDKVIVKTTTEYQLQQKKKKNMFTEILLGMVIFMVMCVCVHVCVFQLTGLILITLGFLACLVLLIMYKALWYDQLTCPEGFVLKVGITNTHTHTHTHLLSERLTSRGQDRRLKASSSHTHINTHCPRGFYRFFIYPFLTRQVS</sequence>
<dbReference type="GO" id="GO:0048268">
    <property type="term" value="P:clathrin coat assembly"/>
    <property type="evidence" value="ECO:0007669"/>
    <property type="project" value="InterPro"/>
</dbReference>
<organism evidence="9 10">
    <name type="scientific">Oncorhynchus tshawytscha</name>
    <name type="common">Chinook salmon</name>
    <name type="synonym">Salmo tshawytscha</name>
    <dbReference type="NCBI Taxonomy" id="74940"/>
    <lineage>
        <taxon>Eukaryota</taxon>
        <taxon>Metazoa</taxon>
        <taxon>Chordata</taxon>
        <taxon>Craniata</taxon>
        <taxon>Vertebrata</taxon>
        <taxon>Euteleostomi</taxon>
        <taxon>Actinopterygii</taxon>
        <taxon>Neopterygii</taxon>
        <taxon>Teleostei</taxon>
        <taxon>Protacanthopterygii</taxon>
        <taxon>Salmoniformes</taxon>
        <taxon>Salmonidae</taxon>
        <taxon>Salmoninae</taxon>
        <taxon>Oncorhynchus</taxon>
    </lineage>
</organism>
<keyword evidence="4 8" id="KW-0812">Transmembrane</keyword>
<name>A0AAZ3NT90_ONCTS</name>
<dbReference type="GeneTree" id="ENSGT00390000000483"/>
<feature type="transmembrane region" description="Helical" evidence="8">
    <location>
        <begin position="33"/>
        <end position="50"/>
    </location>
</feature>
<evidence type="ECO:0000256" key="5">
    <source>
        <dbReference type="ARBA" id="ARBA00022989"/>
    </source>
</evidence>
<dbReference type="GO" id="GO:0005768">
    <property type="term" value="C:endosome"/>
    <property type="evidence" value="ECO:0007669"/>
    <property type="project" value="TreeGrafter"/>
</dbReference>
<keyword evidence="5 8" id="KW-1133">Transmembrane helix</keyword>
<reference evidence="10" key="1">
    <citation type="journal article" date="2018" name="PLoS ONE">
        <title>Chinook salmon (Oncorhynchus tshawytscha) genome and transcriptome.</title>
        <authorList>
            <person name="Christensen K.A."/>
            <person name="Leong J.S."/>
            <person name="Sakhrani D."/>
            <person name="Biagi C.A."/>
            <person name="Minkley D.R."/>
            <person name="Withler R.E."/>
            <person name="Rondeau E.B."/>
            <person name="Koop B.F."/>
            <person name="Devlin R.H."/>
        </authorList>
    </citation>
    <scope>NUCLEOTIDE SEQUENCE [LARGE SCALE GENOMIC DNA]</scope>
</reference>
<evidence type="ECO:0000256" key="4">
    <source>
        <dbReference type="ARBA" id="ARBA00022692"/>
    </source>
</evidence>
<dbReference type="PANTHER" id="PTHR28546">
    <property type="entry name" value="NEURONAL VESICLE TRAFFICKING-ASSOCIATED PROTEIN 2-RELATED"/>
    <property type="match status" value="1"/>
</dbReference>
<dbReference type="GO" id="GO:0016197">
    <property type="term" value="P:endosomal transport"/>
    <property type="evidence" value="ECO:0007669"/>
    <property type="project" value="TreeGrafter"/>
</dbReference>
<evidence type="ECO:0000256" key="1">
    <source>
        <dbReference type="ARBA" id="ARBA00004156"/>
    </source>
</evidence>
<dbReference type="Proteomes" id="UP000694402">
    <property type="component" value="Unassembled WGS sequence"/>
</dbReference>
<comment type="subcellular location">
    <subcellularLocation>
        <location evidence="1">Cytoplasmic vesicle membrane</location>
    </subcellularLocation>
    <subcellularLocation>
        <location evidence="2">Membrane</location>
        <topology evidence="2">Single-pass membrane protein</topology>
    </subcellularLocation>
</comment>
<dbReference type="GO" id="GO:0030659">
    <property type="term" value="C:cytoplasmic vesicle membrane"/>
    <property type="evidence" value="ECO:0007669"/>
    <property type="project" value="UniProtKB-SubCell"/>
</dbReference>
<reference evidence="9" key="2">
    <citation type="submission" date="2025-08" db="UniProtKB">
        <authorList>
            <consortium name="Ensembl"/>
        </authorList>
    </citation>
    <scope>IDENTIFICATION</scope>
</reference>
<evidence type="ECO:0000256" key="2">
    <source>
        <dbReference type="ARBA" id="ARBA00004167"/>
    </source>
</evidence>
<keyword evidence="10" id="KW-1185">Reference proteome</keyword>
<protein>
    <submittedName>
        <fullName evidence="9">Calcyon neuron-specific vesicular protein</fullName>
    </submittedName>
</protein>
<feature type="transmembrane region" description="Helical" evidence="8">
    <location>
        <begin position="145"/>
        <end position="163"/>
    </location>
</feature>
<evidence type="ECO:0000256" key="8">
    <source>
        <dbReference type="SAM" id="Phobius"/>
    </source>
</evidence>